<sequence>MSSKKVVITGIGIISSLGHNKKENLEQMKKGQSGIDKIQRFNTDKFISKIGAEIKKYNPKDYFTQKEIDEYDRCAQYAMISIKEALDESGVLNYTSSSKIGLALGTCNGGVNSLEEQGTIESLDQKQTKKYPFFNQSDHVAQYFQLGGPVNTINTACAASGNAIGFGFDMIRKGYADVMIAGGSDSMSLSVYAGFNALRALNSDPCSPYSNAFGLSLGEGAAFVVLETIESALSRNATIYAEVCGYGLSSDAYHETAPHPQGLGIKNAIECAIKQASIETKDIDYINTHGTGTKANDSAELKGLEQVFGIERLKQIPISSSKAYFGHNLGAAAAIEYVTTLLAMKENLLPATINFQEKRDGCEKAYIITNEMKEQKTNYFLCNNSAFGGHNASIVSKNWVDQEDRMHQTAISLQSTNDNVYIVGIGNCTTLSKENQHSLIEYLIDIGQTSQELDFNLKDYDSSLYERRMNSLAQYSIGAANEALKNTNTEFPLRSEDIGLIYGTSRGSLQSSEKYFQSILQKGPEFASSIYFPDMVLNSVAGKISKKLNLQGFSSSISTGGSDGLFSAIYGFEVIKNNIHSYCLVGAGDEHSNLSSQIDHALGLDKSIYRISEGSSFLMLSNQIDRGTSFAEITGAGLTFGADASSLIRAVHMALDHSNSKIEDIDFIFYNSNGLPGDMSIYENMFKELNTKNTVLKHCFNAKEYLESTSSLNHLYAAAELLSGQVGNIDAVNHYFNQDVTKFTKGLIVSTSINGNNSAVVVSKIG</sequence>
<dbReference type="EMBL" id="JAIQUM010000017">
    <property type="protein sequence ID" value="MBZ5750613.1"/>
    <property type="molecule type" value="Genomic_DNA"/>
</dbReference>
<evidence type="ECO:0000256" key="2">
    <source>
        <dbReference type="ARBA" id="ARBA00022679"/>
    </source>
</evidence>
<dbReference type="PANTHER" id="PTHR11712:SF336">
    <property type="entry name" value="3-OXOACYL-[ACYL-CARRIER-PROTEIN] SYNTHASE, MITOCHONDRIAL"/>
    <property type="match status" value="1"/>
</dbReference>
<gene>
    <name evidence="5" type="ORF">K9V48_10205</name>
</gene>
<dbReference type="PROSITE" id="PS00606">
    <property type="entry name" value="KS3_1"/>
    <property type="match status" value="1"/>
</dbReference>
<dbReference type="CDD" id="cd00834">
    <property type="entry name" value="KAS_I_II"/>
    <property type="match status" value="1"/>
</dbReference>
<accession>A0ABS7UQP1</accession>
<dbReference type="Proteomes" id="UP001165287">
    <property type="component" value="Unassembled WGS sequence"/>
</dbReference>
<dbReference type="Pfam" id="PF00109">
    <property type="entry name" value="ketoacyl-synt"/>
    <property type="match status" value="2"/>
</dbReference>
<evidence type="ECO:0000313" key="5">
    <source>
        <dbReference type="EMBL" id="MBZ5750613.1"/>
    </source>
</evidence>
<dbReference type="SMART" id="SM00825">
    <property type="entry name" value="PKS_KS"/>
    <property type="match status" value="1"/>
</dbReference>
<evidence type="ECO:0000313" key="6">
    <source>
        <dbReference type="Proteomes" id="UP001165287"/>
    </source>
</evidence>
<dbReference type="InterPro" id="IPR018201">
    <property type="entry name" value="Ketoacyl_synth_AS"/>
</dbReference>
<dbReference type="RefSeq" id="WP_224138882.1">
    <property type="nucleotide sequence ID" value="NZ_JAIQUM010000017.1"/>
</dbReference>
<organism evidence="5 6">
    <name type="scientific">Metabacillus rhizolycopersici</name>
    <dbReference type="NCBI Taxonomy" id="2875709"/>
    <lineage>
        <taxon>Bacteria</taxon>
        <taxon>Bacillati</taxon>
        <taxon>Bacillota</taxon>
        <taxon>Bacilli</taxon>
        <taxon>Bacillales</taxon>
        <taxon>Bacillaceae</taxon>
        <taxon>Metabacillus</taxon>
    </lineage>
</organism>
<dbReference type="InterPro" id="IPR016039">
    <property type="entry name" value="Thiolase-like"/>
</dbReference>
<protein>
    <submittedName>
        <fullName evidence="5">Beta-ketoacyl-[acyl-carrier-protein] synthase family protein</fullName>
    </submittedName>
</protein>
<evidence type="ECO:0000256" key="3">
    <source>
        <dbReference type="RuleBase" id="RU003694"/>
    </source>
</evidence>
<keyword evidence="6" id="KW-1185">Reference proteome</keyword>
<dbReference type="SUPFAM" id="SSF53901">
    <property type="entry name" value="Thiolase-like"/>
    <property type="match status" value="3"/>
</dbReference>
<dbReference type="InterPro" id="IPR014031">
    <property type="entry name" value="Ketoacyl_synth_C"/>
</dbReference>
<dbReference type="Pfam" id="PF02801">
    <property type="entry name" value="Ketoacyl-synt_C"/>
    <property type="match status" value="1"/>
</dbReference>
<dbReference type="Gene3D" id="3.40.47.10">
    <property type="match status" value="2"/>
</dbReference>
<name>A0ABS7UQP1_9BACI</name>
<evidence type="ECO:0000256" key="1">
    <source>
        <dbReference type="ARBA" id="ARBA00008467"/>
    </source>
</evidence>
<feature type="domain" description="Ketosynthase family 3 (KS3)" evidence="4">
    <location>
        <begin position="3"/>
        <end position="398"/>
    </location>
</feature>
<comment type="caution">
    <text evidence="5">The sequence shown here is derived from an EMBL/GenBank/DDBJ whole genome shotgun (WGS) entry which is preliminary data.</text>
</comment>
<dbReference type="InterPro" id="IPR014030">
    <property type="entry name" value="Ketoacyl_synth_N"/>
</dbReference>
<dbReference type="PROSITE" id="PS52004">
    <property type="entry name" value="KS3_2"/>
    <property type="match status" value="1"/>
</dbReference>
<keyword evidence="2 3" id="KW-0808">Transferase</keyword>
<evidence type="ECO:0000259" key="4">
    <source>
        <dbReference type="PROSITE" id="PS52004"/>
    </source>
</evidence>
<dbReference type="PANTHER" id="PTHR11712">
    <property type="entry name" value="POLYKETIDE SYNTHASE-RELATED"/>
    <property type="match status" value="1"/>
</dbReference>
<proteinExistence type="inferred from homology"/>
<comment type="similarity">
    <text evidence="1 3">Belongs to the thiolase-like superfamily. Beta-ketoacyl-ACP synthases family.</text>
</comment>
<dbReference type="InterPro" id="IPR020841">
    <property type="entry name" value="PKS_Beta-ketoAc_synthase_dom"/>
</dbReference>
<reference evidence="5" key="1">
    <citation type="submission" date="2024-05" db="EMBL/GenBank/DDBJ databases">
        <title>Metabacillus sp. nov., isolated from the rhizosphere soil of tomato plants.</title>
        <authorList>
            <person name="Ma R."/>
        </authorList>
    </citation>
    <scope>NUCLEOTIDE SEQUENCE</scope>
    <source>
        <strain evidence="5">DBTR6</strain>
    </source>
</reference>
<dbReference type="InterPro" id="IPR000794">
    <property type="entry name" value="Beta-ketoacyl_synthase"/>
</dbReference>